<dbReference type="InterPro" id="IPR027410">
    <property type="entry name" value="TCP-1-like_intermed_sf"/>
</dbReference>
<dbReference type="GO" id="GO:0140662">
    <property type="term" value="F:ATP-dependent protein folding chaperone"/>
    <property type="evidence" value="ECO:0007669"/>
    <property type="project" value="InterPro"/>
</dbReference>
<dbReference type="Pfam" id="PF00118">
    <property type="entry name" value="Cpn60_TCP1"/>
    <property type="match status" value="1"/>
</dbReference>
<evidence type="ECO:0000256" key="4">
    <source>
        <dbReference type="ARBA" id="ARBA00022741"/>
    </source>
</evidence>
<dbReference type="InterPro" id="IPR027409">
    <property type="entry name" value="GroEL-like_apical_dom_sf"/>
</dbReference>
<dbReference type="Gene3D" id="3.30.260.10">
    <property type="entry name" value="TCP-1-like chaperonin intermediate domain"/>
    <property type="match status" value="1"/>
</dbReference>
<dbReference type="Gene3D" id="1.10.560.10">
    <property type="entry name" value="GroEL-like equatorial domain"/>
    <property type="match status" value="1"/>
</dbReference>
<keyword evidence="5 7" id="KW-0067">ATP-binding</keyword>
<dbReference type="PRINTS" id="PR00304">
    <property type="entry name" value="TCOMPLEXTCP1"/>
</dbReference>
<dbReference type="InterPro" id="IPR002423">
    <property type="entry name" value="Cpn60/GroEL/TCP-1"/>
</dbReference>
<dbReference type="SUPFAM" id="SSF48592">
    <property type="entry name" value="GroEL equatorial domain-like"/>
    <property type="match status" value="1"/>
</dbReference>
<dbReference type="VEuPathDB" id="MicrosporidiaDB:THOM_1600"/>
<dbReference type="GO" id="GO:0005524">
    <property type="term" value="F:ATP binding"/>
    <property type="evidence" value="ECO:0007669"/>
    <property type="project" value="UniProtKB-KW"/>
</dbReference>
<dbReference type="InterPro" id="IPR017998">
    <property type="entry name" value="Chaperone_TCP-1"/>
</dbReference>
<evidence type="ECO:0000256" key="1">
    <source>
        <dbReference type="ARBA" id="ARBA00002912"/>
    </source>
</evidence>
<dbReference type="InterPro" id="IPR027413">
    <property type="entry name" value="GROEL-like_equatorial_sf"/>
</dbReference>
<evidence type="ECO:0000256" key="7">
    <source>
        <dbReference type="RuleBase" id="RU004187"/>
    </source>
</evidence>
<dbReference type="HOGENOM" id="CLU_008891_3_1_1"/>
<evidence type="ECO:0000256" key="5">
    <source>
        <dbReference type="ARBA" id="ARBA00022840"/>
    </source>
</evidence>
<accession>L7JVK4</accession>
<gene>
    <name evidence="8" type="ORF">THOM_1600</name>
</gene>
<evidence type="ECO:0000313" key="8">
    <source>
        <dbReference type="EMBL" id="ELQ75459.1"/>
    </source>
</evidence>
<dbReference type="EMBL" id="JH993959">
    <property type="protein sequence ID" value="ELQ75459.1"/>
    <property type="molecule type" value="Genomic_DNA"/>
</dbReference>
<dbReference type="AlphaFoldDB" id="L7JVK4"/>
<keyword evidence="9" id="KW-1185">Reference proteome</keyword>
<comment type="similarity">
    <text evidence="2 7">Belongs to the TCP-1 chaperonin family.</text>
</comment>
<dbReference type="OrthoDB" id="10052040at2759"/>
<comment type="subunit">
    <text evidence="3">Component of the T-complex protein 1 (TCP1) complex.</text>
</comment>
<protein>
    <submittedName>
        <fullName evidence="8">Chaperonin complex component, TCP-1 zeta subunit (CCT6)</fullName>
    </submittedName>
</protein>
<dbReference type="Proteomes" id="UP000011185">
    <property type="component" value="Unassembled WGS sequence"/>
</dbReference>
<dbReference type="InParanoid" id="L7JVK4"/>
<dbReference type="SUPFAM" id="SSF52029">
    <property type="entry name" value="GroEL apical domain-like"/>
    <property type="match status" value="1"/>
</dbReference>
<dbReference type="PANTHER" id="PTHR11353">
    <property type="entry name" value="CHAPERONIN"/>
    <property type="match status" value="1"/>
</dbReference>
<keyword evidence="6 7" id="KW-0143">Chaperone</keyword>
<keyword evidence="4 7" id="KW-0547">Nucleotide-binding</keyword>
<sequence length="474" mass="52394">MEQIGKNTEITQSGQAIRINLSAFSGLNALFSSSLGPASTTKMLINSAGIKVLRDGRSILDSVMFTHPVTTIINKAAVQSHDLLGDGVCTFVVFASLVFQNAFAQIASGQNVLKVNERILKDLNLLTEIMGAQKVALAEEDLSKLLFYVLNTKMGRDAAHHFTQIVLNAYRPNLQMVEILKMDGDLADSAAIDGLVLDHAGRHPMMPREVLKACILICNISLEYEKPEINTSLHFKSAAERESFVAGERAILNRKIDRILELKSAVESAGKKLVLMTERGIDLPALDRLQGMLCLRRVKRRNLERLLRLCGGRLVSAADDVRMECLGYAGSILVKEYKDKAYTYVTKAPYTGCSTIVIHGTNSYEMERVQIALKSALKMVELVKSAPFYVKGGPMNYKRWSEQLSAVNKGRTAVSEALYQLYNTIRADDEDVMDCFVGLSRTLFNAGMVSSTLLMVDEIIRAGKSVKEEKNEQS</sequence>
<evidence type="ECO:0000256" key="3">
    <source>
        <dbReference type="ARBA" id="ARBA00011381"/>
    </source>
</evidence>
<evidence type="ECO:0000256" key="2">
    <source>
        <dbReference type="ARBA" id="ARBA00008020"/>
    </source>
</evidence>
<name>L7JVK4_TRAHO</name>
<dbReference type="GO" id="GO:0051082">
    <property type="term" value="F:unfolded protein binding"/>
    <property type="evidence" value="ECO:0007669"/>
    <property type="project" value="EnsemblFungi"/>
</dbReference>
<dbReference type="Gene3D" id="3.50.7.10">
    <property type="entry name" value="GroEL"/>
    <property type="match status" value="1"/>
</dbReference>
<comment type="function">
    <text evidence="1">Molecular chaperone; assists the folding of proteins upon ATP hydrolysis.</text>
</comment>
<evidence type="ECO:0000256" key="6">
    <source>
        <dbReference type="ARBA" id="ARBA00023186"/>
    </source>
</evidence>
<dbReference type="STRING" id="72359.L7JVK4"/>
<proteinExistence type="inferred from homology"/>
<dbReference type="SUPFAM" id="SSF54849">
    <property type="entry name" value="GroEL-intermediate domain like"/>
    <property type="match status" value="1"/>
</dbReference>
<reference evidence="8 9" key="1">
    <citation type="journal article" date="2012" name="PLoS Pathog.">
        <title>The genome of the obligate intracellular parasite Trachipleistophora hominis: new insights into microsporidian genome dynamics and reductive evolution.</title>
        <authorList>
            <person name="Heinz E."/>
            <person name="Williams T.A."/>
            <person name="Nakjang S."/>
            <person name="Noel C.J."/>
            <person name="Swan D.C."/>
            <person name="Goldberg A.V."/>
            <person name="Harris S.R."/>
            <person name="Weinmaier T."/>
            <person name="Markert S."/>
            <person name="Becher D."/>
            <person name="Bernhardt J."/>
            <person name="Dagan T."/>
            <person name="Hacker C."/>
            <person name="Lucocq J.M."/>
            <person name="Schweder T."/>
            <person name="Rattei T."/>
            <person name="Hall N."/>
            <person name="Hirt R.P."/>
            <person name="Embley T.M."/>
        </authorList>
    </citation>
    <scope>NUCLEOTIDE SEQUENCE [LARGE SCALE GENOMIC DNA]</scope>
</reference>
<organism evidence="8 9">
    <name type="scientific">Trachipleistophora hominis</name>
    <name type="common">Microsporidian parasite</name>
    <dbReference type="NCBI Taxonomy" id="72359"/>
    <lineage>
        <taxon>Eukaryota</taxon>
        <taxon>Fungi</taxon>
        <taxon>Fungi incertae sedis</taxon>
        <taxon>Microsporidia</taxon>
        <taxon>Pleistophoridae</taxon>
        <taxon>Trachipleistophora</taxon>
    </lineage>
</organism>
<evidence type="ECO:0000313" key="9">
    <source>
        <dbReference type="Proteomes" id="UP000011185"/>
    </source>
</evidence>
<dbReference type="OMA" id="KNAIEDX"/>
<dbReference type="FunCoup" id="L7JVK4">
    <property type="interactions" value="181"/>
</dbReference>
<dbReference type="GO" id="GO:0005832">
    <property type="term" value="C:chaperonin-containing T-complex"/>
    <property type="evidence" value="ECO:0007669"/>
    <property type="project" value="EnsemblFungi"/>
</dbReference>